<organism evidence="1 2">
    <name type="scientific">Bacillus seohaeanensis</name>
    <dbReference type="NCBI Taxonomy" id="284580"/>
    <lineage>
        <taxon>Bacteria</taxon>
        <taxon>Bacillati</taxon>
        <taxon>Bacillota</taxon>
        <taxon>Bacilli</taxon>
        <taxon>Bacillales</taxon>
        <taxon>Bacillaceae</taxon>
        <taxon>Bacillus</taxon>
    </lineage>
</organism>
<protein>
    <submittedName>
        <fullName evidence="1">Uncharacterized protein</fullName>
    </submittedName>
</protein>
<evidence type="ECO:0000313" key="2">
    <source>
        <dbReference type="Proteomes" id="UP001597506"/>
    </source>
</evidence>
<comment type="caution">
    <text evidence="1">The sequence shown here is derived from an EMBL/GenBank/DDBJ whole genome shotgun (WGS) entry which is preliminary data.</text>
</comment>
<gene>
    <name evidence="1" type="ORF">ACFSUL_07585</name>
</gene>
<reference evidence="2" key="1">
    <citation type="journal article" date="2019" name="Int. J. Syst. Evol. Microbiol.">
        <title>The Global Catalogue of Microorganisms (GCM) 10K type strain sequencing project: providing services to taxonomists for standard genome sequencing and annotation.</title>
        <authorList>
            <consortium name="The Broad Institute Genomics Platform"/>
            <consortium name="The Broad Institute Genome Sequencing Center for Infectious Disease"/>
            <person name="Wu L."/>
            <person name="Ma J."/>
        </authorList>
    </citation>
    <scope>NUCLEOTIDE SEQUENCE [LARGE SCALE GENOMIC DNA]</scope>
    <source>
        <strain evidence="2">KCTC 3913</strain>
    </source>
</reference>
<evidence type="ECO:0000313" key="1">
    <source>
        <dbReference type="EMBL" id="MFD2680618.1"/>
    </source>
</evidence>
<dbReference type="EMBL" id="JBHUMF010000015">
    <property type="protein sequence ID" value="MFD2680618.1"/>
    <property type="molecule type" value="Genomic_DNA"/>
</dbReference>
<dbReference type="RefSeq" id="WP_071411560.1">
    <property type="nucleotide sequence ID" value="NZ_JBHUMF010000015.1"/>
</dbReference>
<name>A0ABW5RPK8_9BACI</name>
<keyword evidence="2" id="KW-1185">Reference proteome</keyword>
<dbReference type="Proteomes" id="UP001597506">
    <property type="component" value="Unassembled WGS sequence"/>
</dbReference>
<proteinExistence type="predicted"/>
<accession>A0ABW5RPK8</accession>
<sequence length="66" mass="8059">MANSFHCCATCRHFRSERQGNNRKLVYYCHRLQYDTQPTYQFNCWDPTEKVLKLMEKRKRKEAGNQ</sequence>